<proteinExistence type="predicted"/>
<dbReference type="VEuPathDB" id="VectorBase:BGLB003490"/>
<dbReference type="Pfam" id="PF00651">
    <property type="entry name" value="BTB"/>
    <property type="match status" value="3"/>
</dbReference>
<dbReference type="InterPro" id="IPR011333">
    <property type="entry name" value="SKP1/BTB/POZ_sf"/>
</dbReference>
<dbReference type="InterPro" id="IPR000210">
    <property type="entry name" value="BTB/POZ_dom"/>
</dbReference>
<evidence type="ECO:0000313" key="4">
    <source>
        <dbReference type="EnsemblMetazoa" id="BGLB003490-PB"/>
    </source>
</evidence>
<dbReference type="SMART" id="SM00175">
    <property type="entry name" value="RAB"/>
    <property type="match status" value="1"/>
</dbReference>
<gene>
    <name evidence="4" type="primary">106073963</name>
</gene>
<dbReference type="SMART" id="SM00173">
    <property type="entry name" value="RAS"/>
    <property type="match status" value="1"/>
</dbReference>
<evidence type="ECO:0000256" key="1">
    <source>
        <dbReference type="ARBA" id="ARBA00022741"/>
    </source>
</evidence>
<dbReference type="Gene3D" id="3.30.710.10">
    <property type="entry name" value="Potassium Channel Kv1.1, Chain A"/>
    <property type="match status" value="2"/>
</dbReference>
<dbReference type="InterPro" id="IPR001806">
    <property type="entry name" value="Small_GTPase"/>
</dbReference>
<dbReference type="VEuPathDB" id="VectorBase:BGLAX_030050"/>
<sequence>MINDSVTGLEEVIKCVVVGDSGVGKTYLTCAFACNAKYSLEKLVKPHQATVWAIDHYQHDKEILERSLCNIDGCQVSLRIWDTFGYHEQDRSFAYREADVIILCFSVLQPMSLRNIQRIWYPEICRHTENTPVVLCGTQADLRYLCLDASLIEMEKGFFFRHASPKDIIIPSVAKAVAQDIGAPYYETSVLNHYGVCDVFINAARAALVERHKTAFWKTQLKKVKRPLIQAPMKMPVPSFPDIKIAKNFLKSDISSLLKSKSECDICFLVQGQKFQAHRICLSVVSDFFRQLFSLEPLMKFKVNKRKSDLLCCKYPERFTPPEKTFNDSFLDEMLLNNSERFPLKIAFNHPSVQSIEIYLETDLFESPHNVFQTYVTLCEEISAESFSVILHYLYAGRLECNERNLLEARKTAELLKLTDVVTVIENILSGQSYLNLTLEKQFHEDRIVNLRKLALHSNFLEDISFQVDNGIVSAHKPLLMARCEMMSAMFTNDFIESASDIIPFPGISVETFRALKEYLYTGESPSLADVDCIMLIEVANRLCLPQLVNMVEASVVQELLTYDKDEMLQDAITLLEPSELYNAQQLSKFCQYILSINYMDVKHKHLKLFLELPVEKQRLIAESQWPPIWYLNEVDQYSKSQPYASYQQIVGQECNKSLGCWWFVCRTKH</sequence>
<keyword evidence="2" id="KW-0342">GTP-binding</keyword>
<dbReference type="SUPFAM" id="SSF54695">
    <property type="entry name" value="POZ domain"/>
    <property type="match status" value="2"/>
</dbReference>
<dbReference type="Pfam" id="PF00071">
    <property type="entry name" value="Ras"/>
    <property type="match status" value="1"/>
</dbReference>
<dbReference type="InterPro" id="IPR005225">
    <property type="entry name" value="Small_GTP-bd"/>
</dbReference>
<dbReference type="OrthoDB" id="6020506at2759"/>
<dbReference type="PROSITE" id="PS51421">
    <property type="entry name" value="RAS"/>
    <property type="match status" value="1"/>
</dbReference>
<dbReference type="InterPro" id="IPR003578">
    <property type="entry name" value="Small_GTPase_Rho"/>
</dbReference>
<dbReference type="PROSITE" id="PS50097">
    <property type="entry name" value="BTB"/>
    <property type="match status" value="2"/>
</dbReference>
<dbReference type="EnsemblMetazoa" id="BGLB003490-RB">
    <property type="protein sequence ID" value="BGLB003490-PB"/>
    <property type="gene ID" value="BGLB003490"/>
</dbReference>
<name>A0A2C9JJN4_BIOGL</name>
<dbReference type="Proteomes" id="UP000076420">
    <property type="component" value="Unassembled WGS sequence"/>
</dbReference>
<protein>
    <recommendedName>
        <fullName evidence="3">BTB domain-containing protein</fullName>
    </recommendedName>
</protein>
<feature type="domain" description="BTB" evidence="3">
    <location>
        <begin position="264"/>
        <end position="403"/>
    </location>
</feature>
<feature type="domain" description="BTB" evidence="3">
    <location>
        <begin position="462"/>
        <end position="524"/>
    </location>
</feature>
<dbReference type="PRINTS" id="PR00449">
    <property type="entry name" value="RASTRNSFRMNG"/>
</dbReference>
<dbReference type="SUPFAM" id="SSF52540">
    <property type="entry name" value="P-loop containing nucleoside triphosphate hydrolases"/>
    <property type="match status" value="1"/>
</dbReference>
<evidence type="ECO:0000256" key="2">
    <source>
        <dbReference type="ARBA" id="ARBA00023134"/>
    </source>
</evidence>
<dbReference type="KEGG" id="bgt:106073963"/>
<reference evidence="4" key="1">
    <citation type="submission" date="2020-05" db="UniProtKB">
        <authorList>
            <consortium name="EnsemblMetazoa"/>
        </authorList>
    </citation>
    <scope>IDENTIFICATION</scope>
    <source>
        <strain evidence="4">BB02</strain>
    </source>
</reference>
<dbReference type="NCBIfam" id="TIGR00231">
    <property type="entry name" value="small_GTP"/>
    <property type="match status" value="1"/>
</dbReference>
<dbReference type="GO" id="GO:0003924">
    <property type="term" value="F:GTPase activity"/>
    <property type="evidence" value="ECO:0007669"/>
    <property type="project" value="InterPro"/>
</dbReference>
<dbReference type="SMART" id="SM00225">
    <property type="entry name" value="BTB"/>
    <property type="match status" value="2"/>
</dbReference>
<accession>A0A2C9JJN4</accession>
<organism evidence="4 5">
    <name type="scientific">Biomphalaria glabrata</name>
    <name type="common">Bloodfluke planorb</name>
    <name type="synonym">Freshwater snail</name>
    <dbReference type="NCBI Taxonomy" id="6526"/>
    <lineage>
        <taxon>Eukaryota</taxon>
        <taxon>Metazoa</taxon>
        <taxon>Spiralia</taxon>
        <taxon>Lophotrochozoa</taxon>
        <taxon>Mollusca</taxon>
        <taxon>Gastropoda</taxon>
        <taxon>Heterobranchia</taxon>
        <taxon>Euthyneura</taxon>
        <taxon>Panpulmonata</taxon>
        <taxon>Hygrophila</taxon>
        <taxon>Lymnaeoidea</taxon>
        <taxon>Planorbidae</taxon>
        <taxon>Biomphalaria</taxon>
    </lineage>
</organism>
<dbReference type="Gene3D" id="3.40.50.300">
    <property type="entry name" value="P-loop containing nucleotide triphosphate hydrolases"/>
    <property type="match status" value="1"/>
</dbReference>
<dbReference type="PROSITE" id="PS51419">
    <property type="entry name" value="RAB"/>
    <property type="match status" value="1"/>
</dbReference>
<dbReference type="AlphaFoldDB" id="A0A2C9JJN4"/>
<dbReference type="PROSITE" id="PS51420">
    <property type="entry name" value="RHO"/>
    <property type="match status" value="1"/>
</dbReference>
<dbReference type="GO" id="GO:0005525">
    <property type="term" value="F:GTP binding"/>
    <property type="evidence" value="ECO:0007669"/>
    <property type="project" value="UniProtKB-KW"/>
</dbReference>
<keyword evidence="1" id="KW-0547">Nucleotide-binding</keyword>
<dbReference type="PANTHER" id="PTHR24072">
    <property type="entry name" value="RHO FAMILY GTPASE"/>
    <property type="match status" value="1"/>
</dbReference>
<evidence type="ECO:0000259" key="3">
    <source>
        <dbReference type="PROSITE" id="PS50097"/>
    </source>
</evidence>
<dbReference type="STRING" id="6526.A0A2C9JJN4"/>
<dbReference type="GO" id="GO:0007264">
    <property type="term" value="P:small GTPase-mediated signal transduction"/>
    <property type="evidence" value="ECO:0007669"/>
    <property type="project" value="InterPro"/>
</dbReference>
<evidence type="ECO:0000313" key="5">
    <source>
        <dbReference type="Proteomes" id="UP000076420"/>
    </source>
</evidence>
<dbReference type="SMART" id="SM00174">
    <property type="entry name" value="RHO"/>
    <property type="match status" value="1"/>
</dbReference>
<dbReference type="RefSeq" id="XP_013090112.2">
    <property type="nucleotide sequence ID" value="XM_013234658.2"/>
</dbReference>
<dbReference type="CDD" id="cd18499">
    <property type="entry name" value="BACK_RHOBTB"/>
    <property type="match status" value="1"/>
</dbReference>
<dbReference type="InterPro" id="IPR027417">
    <property type="entry name" value="P-loop_NTPase"/>
</dbReference>